<dbReference type="InterPro" id="IPR025554">
    <property type="entry name" value="DUF4140"/>
</dbReference>
<dbReference type="SUPFAM" id="SSF49464">
    <property type="entry name" value="Carboxypeptidase regulatory domain-like"/>
    <property type="match status" value="1"/>
</dbReference>
<dbReference type="EMBL" id="JAMLJM010000002">
    <property type="protein sequence ID" value="MCL9808363.1"/>
    <property type="molecule type" value="Genomic_DNA"/>
</dbReference>
<dbReference type="Gene3D" id="2.60.40.1120">
    <property type="entry name" value="Carboxypeptidase-like, regulatory domain"/>
    <property type="match status" value="1"/>
</dbReference>
<dbReference type="Proteomes" id="UP001317191">
    <property type="component" value="Unassembled WGS sequence"/>
</dbReference>
<keyword evidence="2" id="KW-0732">Signal</keyword>
<feature type="domain" description="DUF4140" evidence="4">
    <location>
        <begin position="28"/>
        <end position="126"/>
    </location>
</feature>
<keyword evidence="1" id="KW-0175">Coiled coil</keyword>
<accession>A0ABT0TNA5</accession>
<dbReference type="InterPro" id="IPR037291">
    <property type="entry name" value="DUF4139"/>
</dbReference>
<reference evidence="5 6" key="1">
    <citation type="submission" date="2022-05" db="EMBL/GenBank/DDBJ databases">
        <title>Flavobacterium sp., isolated from activated sludge.</title>
        <authorList>
            <person name="Ran Q."/>
        </authorList>
    </citation>
    <scope>NUCLEOTIDE SEQUENCE [LARGE SCALE GENOMIC DNA]</scope>
    <source>
        <strain evidence="5 6">HXWNR70</strain>
    </source>
</reference>
<dbReference type="Pfam" id="PF13715">
    <property type="entry name" value="CarbopepD_reg_2"/>
    <property type="match status" value="1"/>
</dbReference>
<dbReference type="PANTHER" id="PTHR31005:SF8">
    <property type="entry name" value="DUF4139 DOMAIN-CONTAINING PROTEIN"/>
    <property type="match status" value="1"/>
</dbReference>
<gene>
    <name evidence="5" type="ORF">NAT50_03230</name>
</gene>
<protein>
    <submittedName>
        <fullName evidence="5">Mucoidy inhibitor MuiA family protein</fullName>
    </submittedName>
</protein>
<feature type="chain" id="PRO_5046820357" evidence="2">
    <location>
        <begin position="17"/>
        <end position="617"/>
    </location>
</feature>
<dbReference type="Pfam" id="PF13598">
    <property type="entry name" value="DUF4139"/>
    <property type="match status" value="1"/>
</dbReference>
<evidence type="ECO:0000259" key="4">
    <source>
        <dbReference type="Pfam" id="PF13600"/>
    </source>
</evidence>
<evidence type="ECO:0000256" key="1">
    <source>
        <dbReference type="SAM" id="Coils"/>
    </source>
</evidence>
<evidence type="ECO:0000313" key="5">
    <source>
        <dbReference type="EMBL" id="MCL9808363.1"/>
    </source>
</evidence>
<name>A0ABT0TNA5_9FLAO</name>
<dbReference type="Pfam" id="PF13600">
    <property type="entry name" value="DUF4140"/>
    <property type="match status" value="1"/>
</dbReference>
<proteinExistence type="predicted"/>
<dbReference type="InterPro" id="IPR011935">
    <property type="entry name" value="CHP02231"/>
</dbReference>
<sequence>MKYYLLLFFCTFSLFANEIKIKATIKEVTVFSNAAQINSEALVNLPKGNTLVKITDLSPYVNQNTIQISGLKDLSILSIGFETVFYPKRATSEKLNLLQKEIDLKTREIALLRSQIKGLEEEETILTQNKNLSSSQQSVTLEKILIHSKHYRERVPVIKMEIFDISKKIESLEKDLSAMLLEKNKINNEEKEQKGEILLKLYNPNETASFNLNIKYNVSNAGWVPSYEIKAKNTQDALQFAYKAQVYQTTGENWNDVKLILSTANPTNSNEKPTLESHYLNFVNNYNNRQLSPSRNKKLVYNPLVKTVTGTVSDKSGPLPGVNVVLKGTTIGVQTDFNGNYTIKVERGMELTYSFIGMKEETLPIYSSTMNVILEESTAQLSEVVVTGYSRSSDNYEEDSVPEKPKAELVDEKEIVINSVLFRINKNYSIPSHETPSMIEIDRFSIPAEFEYFSAPILSENVYLTAKIKDWTQYDLLPGDATIYLEGSFAGTTYLNPFQTEEELVISMGIDYNIIVERKQINDYKNKSLLGSTSIIDRNYEINLRNNKSIPVDIKLYDRIPISQNREIKIEKINVNDAEYDEVKGILFWKVNIPAKNAIKKQISYQIKYPRGRKINL</sequence>
<dbReference type="InterPro" id="IPR008969">
    <property type="entry name" value="CarboxyPept-like_regulatory"/>
</dbReference>
<evidence type="ECO:0000259" key="3">
    <source>
        <dbReference type="Pfam" id="PF13598"/>
    </source>
</evidence>
<feature type="domain" description="DUF4139" evidence="3">
    <location>
        <begin position="212"/>
        <end position="611"/>
    </location>
</feature>
<feature type="coiled-coil region" evidence="1">
    <location>
        <begin position="88"/>
        <end position="129"/>
    </location>
</feature>
<keyword evidence="6" id="KW-1185">Reference proteome</keyword>
<evidence type="ECO:0000313" key="6">
    <source>
        <dbReference type="Proteomes" id="UP001317191"/>
    </source>
</evidence>
<dbReference type="NCBIfam" id="TIGR02231">
    <property type="entry name" value="mucoidy inhibitor MuiA family protein"/>
    <property type="match status" value="2"/>
</dbReference>
<organism evidence="5 6">
    <name type="scientific">Flavobacterium luminosum</name>
    <dbReference type="NCBI Taxonomy" id="2949086"/>
    <lineage>
        <taxon>Bacteria</taxon>
        <taxon>Pseudomonadati</taxon>
        <taxon>Bacteroidota</taxon>
        <taxon>Flavobacteriia</taxon>
        <taxon>Flavobacteriales</taxon>
        <taxon>Flavobacteriaceae</taxon>
        <taxon>Flavobacterium</taxon>
    </lineage>
</organism>
<evidence type="ECO:0000256" key="2">
    <source>
        <dbReference type="SAM" id="SignalP"/>
    </source>
</evidence>
<dbReference type="RefSeq" id="WP_250591455.1">
    <property type="nucleotide sequence ID" value="NZ_JAMLJM010000002.1"/>
</dbReference>
<feature type="signal peptide" evidence="2">
    <location>
        <begin position="1"/>
        <end position="16"/>
    </location>
</feature>
<dbReference type="PANTHER" id="PTHR31005">
    <property type="entry name" value="DUF4139 DOMAIN-CONTAINING PROTEIN"/>
    <property type="match status" value="1"/>
</dbReference>
<comment type="caution">
    <text evidence="5">The sequence shown here is derived from an EMBL/GenBank/DDBJ whole genome shotgun (WGS) entry which is preliminary data.</text>
</comment>